<sequence length="226" mass="26130">MEKEAGLCKDPCEMSINENKDLHETSIKHKKKKRKRESQEIILRYLPKDQYDIINNKPQVKRRLNSKQKYKSIIKFDKNEQDSMDPPQPSNEEQKNQGNVMDPPSQPSNEELGNIMEPPSQPSNEELGNIMKPPSQPLNKEQGNVMDPPPQPLNEEYGNVMNPPPQPLYEEQVNIIDLLFQPLYEEQGNIMDSPDSSLEDSQGFSNYSFVLYEESYEAFMLNPDVM</sequence>
<evidence type="ECO:0000313" key="2">
    <source>
        <dbReference type="EMBL" id="CAG8697592.1"/>
    </source>
</evidence>
<evidence type="ECO:0000313" key="3">
    <source>
        <dbReference type="Proteomes" id="UP000789396"/>
    </source>
</evidence>
<feature type="compositionally biased region" description="Basic residues" evidence="1">
    <location>
        <begin position="59"/>
        <end position="72"/>
    </location>
</feature>
<gene>
    <name evidence="2" type="ORF">RFULGI_LOCUS10271</name>
</gene>
<name>A0A9N9N2K2_9GLOM</name>
<accession>A0A9N9N2K2</accession>
<dbReference type="EMBL" id="CAJVPZ010019978">
    <property type="protein sequence ID" value="CAG8697592.1"/>
    <property type="molecule type" value="Genomic_DNA"/>
</dbReference>
<feature type="region of interest" description="Disordered" evidence="1">
    <location>
        <begin position="56"/>
        <end position="153"/>
    </location>
</feature>
<reference evidence="2" key="1">
    <citation type="submission" date="2021-06" db="EMBL/GenBank/DDBJ databases">
        <authorList>
            <person name="Kallberg Y."/>
            <person name="Tangrot J."/>
            <person name="Rosling A."/>
        </authorList>
    </citation>
    <scope>NUCLEOTIDE SEQUENCE</scope>
    <source>
        <strain evidence="2">IN212</strain>
    </source>
</reference>
<keyword evidence="3" id="KW-1185">Reference proteome</keyword>
<protein>
    <submittedName>
        <fullName evidence="2">12642_t:CDS:1</fullName>
    </submittedName>
</protein>
<feature type="compositionally biased region" description="Basic and acidic residues" evidence="1">
    <location>
        <begin position="17"/>
        <end position="27"/>
    </location>
</feature>
<dbReference type="AlphaFoldDB" id="A0A9N9N2K2"/>
<organism evidence="2 3">
    <name type="scientific">Racocetra fulgida</name>
    <dbReference type="NCBI Taxonomy" id="60492"/>
    <lineage>
        <taxon>Eukaryota</taxon>
        <taxon>Fungi</taxon>
        <taxon>Fungi incertae sedis</taxon>
        <taxon>Mucoromycota</taxon>
        <taxon>Glomeromycotina</taxon>
        <taxon>Glomeromycetes</taxon>
        <taxon>Diversisporales</taxon>
        <taxon>Gigasporaceae</taxon>
        <taxon>Racocetra</taxon>
    </lineage>
</organism>
<dbReference type="Proteomes" id="UP000789396">
    <property type="component" value="Unassembled WGS sequence"/>
</dbReference>
<dbReference type="OrthoDB" id="10493668at2759"/>
<evidence type="ECO:0000256" key="1">
    <source>
        <dbReference type="SAM" id="MobiDB-lite"/>
    </source>
</evidence>
<proteinExistence type="predicted"/>
<feature type="region of interest" description="Disordered" evidence="1">
    <location>
        <begin position="17"/>
        <end position="38"/>
    </location>
</feature>
<comment type="caution">
    <text evidence="2">The sequence shown here is derived from an EMBL/GenBank/DDBJ whole genome shotgun (WGS) entry which is preliminary data.</text>
</comment>
<feature type="non-terminal residue" evidence="2">
    <location>
        <position position="226"/>
    </location>
</feature>